<keyword evidence="3" id="KW-1185">Reference proteome</keyword>
<dbReference type="Proteomes" id="UP001144313">
    <property type="component" value="Unassembled WGS sequence"/>
</dbReference>
<dbReference type="AlphaFoldDB" id="A0A9W6G4Y8"/>
<accession>A0A9W6G4Y8</accession>
<gene>
    <name evidence="2" type="ORF">GALLR39Z86_03120</name>
</gene>
<feature type="region of interest" description="Disordered" evidence="1">
    <location>
        <begin position="1"/>
        <end position="46"/>
    </location>
</feature>
<sequence length="46" mass="4822">MARKLAEAGTNTVEADHSITQKAHPVAPEPDAPAEPTNPAHPDKIP</sequence>
<evidence type="ECO:0000313" key="3">
    <source>
        <dbReference type="Proteomes" id="UP001144313"/>
    </source>
</evidence>
<comment type="caution">
    <text evidence="2">The sequence shown here is derived from an EMBL/GenBank/DDBJ whole genome shotgun (WGS) entry which is preliminary data.</text>
</comment>
<protein>
    <submittedName>
        <fullName evidence="2">Uncharacterized protein</fullName>
    </submittedName>
</protein>
<organism evidence="2 3">
    <name type="scientific">Glycomyces algeriensis</name>
    <dbReference type="NCBI Taxonomy" id="256037"/>
    <lineage>
        <taxon>Bacteria</taxon>
        <taxon>Bacillati</taxon>
        <taxon>Actinomycetota</taxon>
        <taxon>Actinomycetes</taxon>
        <taxon>Glycomycetales</taxon>
        <taxon>Glycomycetaceae</taxon>
        <taxon>Glycomyces</taxon>
    </lineage>
</organism>
<name>A0A9W6G4Y8_9ACTN</name>
<proteinExistence type="predicted"/>
<evidence type="ECO:0000313" key="2">
    <source>
        <dbReference type="EMBL" id="GLI40462.1"/>
    </source>
</evidence>
<reference evidence="2" key="1">
    <citation type="submission" date="2022-12" db="EMBL/GenBank/DDBJ databases">
        <title>Reference genome sequencing for broad-spectrum identification of bacterial and archaeal isolates by mass spectrometry.</title>
        <authorList>
            <person name="Sekiguchi Y."/>
            <person name="Tourlousse D.M."/>
        </authorList>
    </citation>
    <scope>NUCLEOTIDE SEQUENCE</scope>
    <source>
        <strain evidence="2">LLR39Z86</strain>
    </source>
</reference>
<dbReference type="EMBL" id="BSDT01000001">
    <property type="protein sequence ID" value="GLI40462.1"/>
    <property type="molecule type" value="Genomic_DNA"/>
</dbReference>
<evidence type="ECO:0000256" key="1">
    <source>
        <dbReference type="SAM" id="MobiDB-lite"/>
    </source>
</evidence>